<dbReference type="Gene3D" id="2.60.40.10">
    <property type="entry name" value="Immunoglobulins"/>
    <property type="match status" value="1"/>
</dbReference>
<feature type="signal peptide" evidence="2">
    <location>
        <begin position="1"/>
        <end position="17"/>
    </location>
</feature>
<protein>
    <recommendedName>
        <fullName evidence="3">Fibronectin type-III domain-containing protein</fullName>
    </recommendedName>
</protein>
<reference evidence="4" key="1">
    <citation type="submission" date="2023-03" db="EMBL/GenBank/DDBJ databases">
        <authorList>
            <person name="Steffen K."/>
            <person name="Cardenas P."/>
        </authorList>
    </citation>
    <scope>NUCLEOTIDE SEQUENCE</scope>
</reference>
<feature type="chain" id="PRO_5041363657" description="Fibronectin type-III domain-containing protein" evidence="2">
    <location>
        <begin position="18"/>
        <end position="202"/>
    </location>
</feature>
<organism evidence="4 5">
    <name type="scientific">Geodia barretti</name>
    <name type="common">Barrett's horny sponge</name>
    <dbReference type="NCBI Taxonomy" id="519541"/>
    <lineage>
        <taxon>Eukaryota</taxon>
        <taxon>Metazoa</taxon>
        <taxon>Porifera</taxon>
        <taxon>Demospongiae</taxon>
        <taxon>Heteroscleromorpha</taxon>
        <taxon>Tetractinellida</taxon>
        <taxon>Astrophorina</taxon>
        <taxon>Geodiidae</taxon>
        <taxon>Geodia</taxon>
    </lineage>
</organism>
<evidence type="ECO:0000313" key="5">
    <source>
        <dbReference type="Proteomes" id="UP001174909"/>
    </source>
</evidence>
<evidence type="ECO:0000259" key="3">
    <source>
        <dbReference type="PROSITE" id="PS50853"/>
    </source>
</evidence>
<feature type="domain" description="Fibronectin type-III" evidence="3">
    <location>
        <begin position="18"/>
        <end position="110"/>
    </location>
</feature>
<keyword evidence="1" id="KW-1133">Transmembrane helix</keyword>
<keyword evidence="5" id="KW-1185">Reference proteome</keyword>
<feature type="non-terminal residue" evidence="4">
    <location>
        <position position="1"/>
    </location>
</feature>
<evidence type="ECO:0000256" key="2">
    <source>
        <dbReference type="SAM" id="SignalP"/>
    </source>
</evidence>
<sequence length="202" mass="21492">HYSINITITCFFHLVASVPTNLASVVAGNDSTNIHLTWTPPTPLADTTGYMISSTGGGNSSSVDVSGGTTDNYTLTGLTRGEMYNISIVGISEHFFSESVAWDTVKLPEREVMNEKEQEKGGKSNSGNAGSIAAGVLVPLILVAVIATLVVVTLIWLKRYISHISCLFSFSLCHRRCIQGLFGSPSATTSTTSKTVASEHFS</sequence>
<dbReference type="InterPro" id="IPR013783">
    <property type="entry name" value="Ig-like_fold"/>
</dbReference>
<keyword evidence="2" id="KW-0732">Signal</keyword>
<dbReference type="InterPro" id="IPR036116">
    <property type="entry name" value="FN3_sf"/>
</dbReference>
<dbReference type="SUPFAM" id="SSF49265">
    <property type="entry name" value="Fibronectin type III"/>
    <property type="match status" value="1"/>
</dbReference>
<dbReference type="SMART" id="SM00060">
    <property type="entry name" value="FN3"/>
    <property type="match status" value="1"/>
</dbReference>
<evidence type="ECO:0000313" key="4">
    <source>
        <dbReference type="EMBL" id="CAI8036049.1"/>
    </source>
</evidence>
<comment type="caution">
    <text evidence="4">The sequence shown here is derived from an EMBL/GenBank/DDBJ whole genome shotgun (WGS) entry which is preliminary data.</text>
</comment>
<keyword evidence="1" id="KW-0472">Membrane</keyword>
<feature type="transmembrane region" description="Helical" evidence="1">
    <location>
        <begin position="132"/>
        <end position="157"/>
    </location>
</feature>
<dbReference type="Pfam" id="PF00041">
    <property type="entry name" value="fn3"/>
    <property type="match status" value="1"/>
</dbReference>
<dbReference type="EMBL" id="CASHTH010002842">
    <property type="protein sequence ID" value="CAI8036049.1"/>
    <property type="molecule type" value="Genomic_DNA"/>
</dbReference>
<dbReference type="InterPro" id="IPR003961">
    <property type="entry name" value="FN3_dom"/>
</dbReference>
<dbReference type="PROSITE" id="PS50853">
    <property type="entry name" value="FN3"/>
    <property type="match status" value="1"/>
</dbReference>
<accession>A0AA35SUR3</accession>
<dbReference type="Proteomes" id="UP001174909">
    <property type="component" value="Unassembled WGS sequence"/>
</dbReference>
<evidence type="ECO:0000256" key="1">
    <source>
        <dbReference type="SAM" id="Phobius"/>
    </source>
</evidence>
<dbReference type="CDD" id="cd00063">
    <property type="entry name" value="FN3"/>
    <property type="match status" value="1"/>
</dbReference>
<name>A0AA35SUR3_GEOBA</name>
<dbReference type="AlphaFoldDB" id="A0AA35SUR3"/>
<keyword evidence="1" id="KW-0812">Transmembrane</keyword>
<gene>
    <name evidence="4" type="ORF">GBAR_LOCUS20225</name>
</gene>
<proteinExistence type="predicted"/>